<feature type="compositionally biased region" description="Basic and acidic residues" evidence="2">
    <location>
        <begin position="405"/>
        <end position="429"/>
    </location>
</feature>
<evidence type="ECO:0000256" key="2">
    <source>
        <dbReference type="SAM" id="MobiDB-lite"/>
    </source>
</evidence>
<accession>A0A2A5ICD8</accession>
<dbReference type="AlphaFoldDB" id="A0A2A5ICD8"/>
<dbReference type="Gene3D" id="4.10.80.30">
    <property type="entry name" value="DNA polymerase, domain 6"/>
    <property type="match status" value="1"/>
</dbReference>
<dbReference type="InterPro" id="IPR051056">
    <property type="entry name" value="Glycosyl_Hydrolase_73"/>
</dbReference>
<dbReference type="Gene3D" id="3.55.50.40">
    <property type="match status" value="1"/>
</dbReference>
<reference evidence="4 5" key="1">
    <citation type="submission" date="2017-06" db="EMBL/GenBank/DDBJ databases">
        <title>Draft Genome Sequence of Bacillus sp Strain 36R Isolated from saline sediment at Atanasia, Sonora, Mexico.</title>
        <authorList>
            <person name="Sanchez Diaz R."/>
            <person name="Quiroz Macias M.E."/>
            <person name="Ibarra Gamez J.C."/>
            <person name="Enciso Ibarra J."/>
            <person name="Gomez Gil B."/>
            <person name="Galaviz Silva L."/>
        </authorList>
    </citation>
    <scope>NUCLEOTIDE SEQUENCE [LARGE SCALE GENOMIC DNA]</scope>
    <source>
        <strain evidence="4 5">36R_ATNSAL</strain>
    </source>
</reference>
<comment type="caution">
    <text evidence="4">The sequence shown here is derived from an EMBL/GenBank/DDBJ whole genome shotgun (WGS) entry which is preliminary data.</text>
</comment>
<dbReference type="PANTHER" id="PTHR33308:SF9">
    <property type="entry name" value="PEPTIDOGLYCAN HYDROLASE FLGJ"/>
    <property type="match status" value="1"/>
</dbReference>
<dbReference type="SMART" id="SM00047">
    <property type="entry name" value="LYZ2"/>
    <property type="match status" value="1"/>
</dbReference>
<dbReference type="OrthoDB" id="977752at2"/>
<dbReference type="InterPro" id="IPR010572">
    <property type="entry name" value="Tail_dom"/>
</dbReference>
<feature type="region of interest" description="Disordered" evidence="2">
    <location>
        <begin position="152"/>
        <end position="183"/>
    </location>
</feature>
<proteinExistence type="predicted"/>
<feature type="domain" description="Mannosyl-glycoprotein endo-beta-N-acetylglucosamidase-like" evidence="3">
    <location>
        <begin position="2"/>
        <end position="149"/>
    </location>
</feature>
<evidence type="ECO:0000313" key="4">
    <source>
        <dbReference type="EMBL" id="PCK14776.1"/>
    </source>
</evidence>
<protein>
    <submittedName>
        <fullName evidence="4">Alkaline phosphatase</fullName>
    </submittedName>
</protein>
<dbReference type="PANTHER" id="PTHR33308">
    <property type="entry name" value="PEPTIDOGLYCAN HYDROLASE FLGJ"/>
    <property type="match status" value="1"/>
</dbReference>
<feature type="region of interest" description="Disordered" evidence="2">
    <location>
        <begin position="405"/>
        <end position="433"/>
    </location>
</feature>
<evidence type="ECO:0000259" key="3">
    <source>
        <dbReference type="SMART" id="SM00047"/>
    </source>
</evidence>
<evidence type="ECO:0000313" key="5">
    <source>
        <dbReference type="Proteomes" id="UP000228754"/>
    </source>
</evidence>
<dbReference type="InterPro" id="IPR044051">
    <property type="entry name" value="Prophage_tail_N"/>
</dbReference>
<gene>
    <name evidence="4" type="ORF">CEY02_21145</name>
</gene>
<name>A0A2A5ICD8_BACPU</name>
<dbReference type="InterPro" id="IPR002901">
    <property type="entry name" value="MGlyc_endo_b_GlcNAc-like_dom"/>
</dbReference>
<dbReference type="Pfam" id="PF06605">
    <property type="entry name" value="Prophage_tail"/>
    <property type="match status" value="1"/>
</dbReference>
<sequence>MAAADFIKKLAPGAQKVYKKYNVLASLVIAQGCLESGFGSSGLSQQANNLFGIKGTYNGKYVLMWTNEQDKKGNVTRVQAKFRKYPSYAESLADLGSLYTRLSRYNAVVGEKDYQKATAAVSKAGYATDINYATKLNSIIFTYNLTQYDSLDNVPDDEPSIPETPTGPEYPSKEYDGKDMPLNQNLPSDVDFPQLHVSSKDGKEVIEITGVSVDFMADPTGKKSFSFTLPRTQENAAEFELLVVDNVLYLDEKKYKHQKYYITNVSLHQENGMLTKTVTAAHIFSVLLINNRIEKTVSKKLNIKEALDIALKGTDFKYVIHAKDGEISSAEQENFGEKNSTELMDQIIEDYDIELDVDNYKIHVYKKMGQKIDFVLDSRYNMPGITITTDSQNCTTRAWGYGAQKETESVSKSKNDSKITEDEKEASKDEESEPEYVFEPVLYIHPDEDKFLIEGKPRWAEPIKDERYKKASSIISALKKHVNPYPEMTVEVEFQKIYEPKLREIEQDFWLGDTIHVIADTADGITFEDDLRVVSIQHNPLNPYSSPTITFANFRKDIQRITVDQAKQVKNLQRYINDMLKTLR</sequence>
<dbReference type="Gene3D" id="1.10.530.10">
    <property type="match status" value="1"/>
</dbReference>
<organism evidence="4 5">
    <name type="scientific">Bacillus pumilus</name>
    <name type="common">Bacillus mesentericus</name>
    <dbReference type="NCBI Taxonomy" id="1408"/>
    <lineage>
        <taxon>Bacteria</taxon>
        <taxon>Bacillati</taxon>
        <taxon>Bacillota</taxon>
        <taxon>Bacilli</taxon>
        <taxon>Bacillales</taxon>
        <taxon>Bacillaceae</taxon>
        <taxon>Bacillus</taxon>
    </lineage>
</organism>
<dbReference type="Pfam" id="PF18994">
    <property type="entry name" value="Prophage_tailD1"/>
    <property type="match status" value="1"/>
</dbReference>
<dbReference type="PRINTS" id="PR01002">
    <property type="entry name" value="FLGFLGJ"/>
</dbReference>
<dbReference type="Pfam" id="PF01832">
    <property type="entry name" value="Glucosaminidase"/>
    <property type="match status" value="1"/>
</dbReference>
<dbReference type="Proteomes" id="UP000228754">
    <property type="component" value="Unassembled WGS sequence"/>
</dbReference>
<dbReference type="EMBL" id="NKHG01000255">
    <property type="protein sequence ID" value="PCK14776.1"/>
    <property type="molecule type" value="Genomic_DNA"/>
</dbReference>
<dbReference type="GO" id="GO:0004040">
    <property type="term" value="F:amidase activity"/>
    <property type="evidence" value="ECO:0007669"/>
    <property type="project" value="InterPro"/>
</dbReference>
<keyword evidence="1" id="KW-0378">Hydrolase</keyword>
<evidence type="ECO:0000256" key="1">
    <source>
        <dbReference type="ARBA" id="ARBA00022801"/>
    </source>
</evidence>